<evidence type="ECO:0000313" key="2">
    <source>
        <dbReference type="EMBL" id="KAK4221393.1"/>
    </source>
</evidence>
<dbReference type="Proteomes" id="UP001301958">
    <property type="component" value="Unassembled WGS sequence"/>
</dbReference>
<dbReference type="AlphaFoldDB" id="A0AAN7BEV5"/>
<sequence>MPVDILTAERSLNSYGVDLLVLVNLRNWIGAYLQATVYMMTLRGASSIKELAKTVAKESHLVDVEAI</sequence>
<organism evidence="2 3">
    <name type="scientific">Podospora fimiseda</name>
    <dbReference type="NCBI Taxonomy" id="252190"/>
    <lineage>
        <taxon>Eukaryota</taxon>
        <taxon>Fungi</taxon>
        <taxon>Dikarya</taxon>
        <taxon>Ascomycota</taxon>
        <taxon>Pezizomycotina</taxon>
        <taxon>Sordariomycetes</taxon>
        <taxon>Sordariomycetidae</taxon>
        <taxon>Sordariales</taxon>
        <taxon>Podosporaceae</taxon>
        <taxon>Podospora</taxon>
    </lineage>
</organism>
<dbReference type="InterPro" id="IPR009081">
    <property type="entry name" value="PP-bd_ACP"/>
</dbReference>
<name>A0AAN7BEV5_9PEZI</name>
<feature type="domain" description="Carrier" evidence="1">
    <location>
        <begin position="8"/>
        <end position="59"/>
    </location>
</feature>
<protein>
    <recommendedName>
        <fullName evidence="1">Carrier domain-containing protein</fullName>
    </recommendedName>
</protein>
<dbReference type="Pfam" id="PF23297">
    <property type="entry name" value="ACP_SdgA_C"/>
    <property type="match status" value="1"/>
</dbReference>
<dbReference type="InterPro" id="IPR036736">
    <property type="entry name" value="ACP-like_sf"/>
</dbReference>
<evidence type="ECO:0000259" key="1">
    <source>
        <dbReference type="Pfam" id="PF23297"/>
    </source>
</evidence>
<dbReference type="SUPFAM" id="SSF47336">
    <property type="entry name" value="ACP-like"/>
    <property type="match status" value="1"/>
</dbReference>
<comment type="caution">
    <text evidence="2">The sequence shown here is derived from an EMBL/GenBank/DDBJ whole genome shotgun (WGS) entry which is preliminary data.</text>
</comment>
<gene>
    <name evidence="2" type="ORF">QBC38DRAFT_504945</name>
</gene>
<accession>A0AAN7BEV5</accession>
<dbReference type="EMBL" id="MU865553">
    <property type="protein sequence ID" value="KAK4221393.1"/>
    <property type="molecule type" value="Genomic_DNA"/>
</dbReference>
<proteinExistence type="predicted"/>
<evidence type="ECO:0000313" key="3">
    <source>
        <dbReference type="Proteomes" id="UP001301958"/>
    </source>
</evidence>
<keyword evidence="3" id="KW-1185">Reference proteome</keyword>
<reference evidence="2" key="1">
    <citation type="journal article" date="2023" name="Mol. Phylogenet. Evol.">
        <title>Genome-scale phylogeny and comparative genomics of the fungal order Sordariales.</title>
        <authorList>
            <person name="Hensen N."/>
            <person name="Bonometti L."/>
            <person name="Westerberg I."/>
            <person name="Brannstrom I.O."/>
            <person name="Guillou S."/>
            <person name="Cros-Aarteil S."/>
            <person name="Calhoun S."/>
            <person name="Haridas S."/>
            <person name="Kuo A."/>
            <person name="Mondo S."/>
            <person name="Pangilinan J."/>
            <person name="Riley R."/>
            <person name="LaButti K."/>
            <person name="Andreopoulos B."/>
            <person name="Lipzen A."/>
            <person name="Chen C."/>
            <person name="Yan M."/>
            <person name="Daum C."/>
            <person name="Ng V."/>
            <person name="Clum A."/>
            <person name="Steindorff A."/>
            <person name="Ohm R.A."/>
            <person name="Martin F."/>
            <person name="Silar P."/>
            <person name="Natvig D.O."/>
            <person name="Lalanne C."/>
            <person name="Gautier V."/>
            <person name="Ament-Velasquez S.L."/>
            <person name="Kruys A."/>
            <person name="Hutchinson M.I."/>
            <person name="Powell A.J."/>
            <person name="Barry K."/>
            <person name="Miller A.N."/>
            <person name="Grigoriev I.V."/>
            <person name="Debuchy R."/>
            <person name="Gladieux P."/>
            <person name="Hiltunen Thoren M."/>
            <person name="Johannesson H."/>
        </authorList>
    </citation>
    <scope>NUCLEOTIDE SEQUENCE</scope>
    <source>
        <strain evidence="2">CBS 990.96</strain>
    </source>
</reference>
<reference evidence="2" key="2">
    <citation type="submission" date="2023-05" db="EMBL/GenBank/DDBJ databases">
        <authorList>
            <consortium name="Lawrence Berkeley National Laboratory"/>
            <person name="Steindorff A."/>
            <person name="Hensen N."/>
            <person name="Bonometti L."/>
            <person name="Westerberg I."/>
            <person name="Brannstrom I.O."/>
            <person name="Guillou S."/>
            <person name="Cros-Aarteil S."/>
            <person name="Calhoun S."/>
            <person name="Haridas S."/>
            <person name="Kuo A."/>
            <person name="Mondo S."/>
            <person name="Pangilinan J."/>
            <person name="Riley R."/>
            <person name="Labutti K."/>
            <person name="Andreopoulos B."/>
            <person name="Lipzen A."/>
            <person name="Chen C."/>
            <person name="Yanf M."/>
            <person name="Daum C."/>
            <person name="Ng V."/>
            <person name="Clum A."/>
            <person name="Ohm R."/>
            <person name="Martin F."/>
            <person name="Silar P."/>
            <person name="Natvig D."/>
            <person name="Lalanne C."/>
            <person name="Gautier V."/>
            <person name="Ament-Velasquez S.L."/>
            <person name="Kruys A."/>
            <person name="Hutchinson M.I."/>
            <person name="Powell A.J."/>
            <person name="Barry K."/>
            <person name="Miller A.N."/>
            <person name="Grigoriev I.V."/>
            <person name="Debuchy R."/>
            <person name="Gladieux P."/>
            <person name="Thoren M.H."/>
            <person name="Johannesson H."/>
        </authorList>
    </citation>
    <scope>NUCLEOTIDE SEQUENCE</scope>
    <source>
        <strain evidence="2">CBS 990.96</strain>
    </source>
</reference>